<keyword evidence="1" id="KW-1133">Transmembrane helix</keyword>
<organism evidence="3 4">
    <name type="scientific">Aeoliella straminimaris</name>
    <dbReference type="NCBI Taxonomy" id="2954799"/>
    <lineage>
        <taxon>Bacteria</taxon>
        <taxon>Pseudomonadati</taxon>
        <taxon>Planctomycetota</taxon>
        <taxon>Planctomycetia</taxon>
        <taxon>Pirellulales</taxon>
        <taxon>Lacipirellulaceae</taxon>
        <taxon>Aeoliella</taxon>
    </lineage>
</organism>
<dbReference type="Pfam" id="PF07596">
    <property type="entry name" value="SBP_bac_10"/>
    <property type="match status" value="1"/>
</dbReference>
<sequence length="348" mass="37582">MRSIAPNHIHGHSVRSTRPKRLAGFTLVELLVVIAIIGMLIAMLLPAVQSAREAARLTQCKNHLKQISLATIQFHDTNEAYPPARLRALSYEDGNLCETTQPSWLVRILPFLEQQSLDWQVYDAFEDHPDHVREFAPAVFVCPTRRTASESVIPSSVVEQELYYACGCSYTETVKLTGGAVGDYAANHGDYTGGSAGVQAYWRGGNGTGVIISSRPLCRAGNPAGWLDKVRIKDIVDGTTHTALVGELHVPADRLAQVPENGPMYNGKDLPAFARIGGPGVPLARGADDDTVPAIGFGSWHQEICPFAMADGSVQLIDNFVDVVVLQNMCTRGEAAPRRVGNSGGAVR</sequence>
<keyword evidence="1" id="KW-0472">Membrane</keyword>
<protein>
    <submittedName>
        <fullName evidence="3">DUF1559 domain-containing protein</fullName>
    </submittedName>
</protein>
<dbReference type="AlphaFoldDB" id="A0A9X2JHI8"/>
<dbReference type="InterPro" id="IPR012902">
    <property type="entry name" value="N_methyl_site"/>
</dbReference>
<dbReference type="InterPro" id="IPR045584">
    <property type="entry name" value="Pilin-like"/>
</dbReference>
<dbReference type="PANTHER" id="PTHR30093">
    <property type="entry name" value="GENERAL SECRETION PATHWAY PROTEIN G"/>
    <property type="match status" value="1"/>
</dbReference>
<evidence type="ECO:0000313" key="4">
    <source>
        <dbReference type="Proteomes" id="UP001155241"/>
    </source>
</evidence>
<dbReference type="InterPro" id="IPR011453">
    <property type="entry name" value="DUF1559"/>
</dbReference>
<accession>A0A9X2JHI8</accession>
<proteinExistence type="predicted"/>
<dbReference type="PANTHER" id="PTHR30093:SF2">
    <property type="entry name" value="TYPE II SECRETION SYSTEM PROTEIN H"/>
    <property type="match status" value="1"/>
</dbReference>
<dbReference type="SUPFAM" id="SSF54523">
    <property type="entry name" value="Pili subunits"/>
    <property type="match status" value="1"/>
</dbReference>
<reference evidence="3" key="1">
    <citation type="submission" date="2022-06" db="EMBL/GenBank/DDBJ databases">
        <title>Aeoliella straminimaris, a novel planctomycete from sediments.</title>
        <authorList>
            <person name="Vitorino I.R."/>
            <person name="Lage O.M."/>
        </authorList>
    </citation>
    <scope>NUCLEOTIDE SEQUENCE</scope>
    <source>
        <strain evidence="3">ICT_H6.2</strain>
    </source>
</reference>
<evidence type="ECO:0000313" key="3">
    <source>
        <dbReference type="EMBL" id="MCO6046090.1"/>
    </source>
</evidence>
<dbReference type="NCBIfam" id="TIGR02532">
    <property type="entry name" value="IV_pilin_GFxxxE"/>
    <property type="match status" value="1"/>
</dbReference>
<feature type="domain" description="DUF1559" evidence="2">
    <location>
        <begin position="49"/>
        <end position="322"/>
    </location>
</feature>
<evidence type="ECO:0000256" key="1">
    <source>
        <dbReference type="SAM" id="Phobius"/>
    </source>
</evidence>
<dbReference type="Gene3D" id="3.30.700.10">
    <property type="entry name" value="Glycoprotein, Type 4 Pilin"/>
    <property type="match status" value="1"/>
</dbReference>
<feature type="transmembrane region" description="Helical" evidence="1">
    <location>
        <begin position="21"/>
        <end position="45"/>
    </location>
</feature>
<dbReference type="PROSITE" id="PS00409">
    <property type="entry name" value="PROKAR_NTER_METHYL"/>
    <property type="match status" value="1"/>
</dbReference>
<dbReference type="RefSeq" id="WP_252854201.1">
    <property type="nucleotide sequence ID" value="NZ_JAMXLR010000065.1"/>
</dbReference>
<gene>
    <name evidence="3" type="ORF">NG895_19495</name>
</gene>
<name>A0A9X2JHI8_9BACT</name>
<keyword evidence="4" id="KW-1185">Reference proteome</keyword>
<dbReference type="NCBIfam" id="TIGR04294">
    <property type="entry name" value="pre_pil_HX9DG"/>
    <property type="match status" value="1"/>
</dbReference>
<comment type="caution">
    <text evidence="3">The sequence shown here is derived from an EMBL/GenBank/DDBJ whole genome shotgun (WGS) entry which is preliminary data.</text>
</comment>
<dbReference type="EMBL" id="JAMXLR010000065">
    <property type="protein sequence ID" value="MCO6046090.1"/>
    <property type="molecule type" value="Genomic_DNA"/>
</dbReference>
<keyword evidence="1" id="KW-0812">Transmembrane</keyword>
<dbReference type="InterPro" id="IPR027558">
    <property type="entry name" value="Pre_pil_HX9DG_C"/>
</dbReference>
<dbReference type="Pfam" id="PF07963">
    <property type="entry name" value="N_methyl"/>
    <property type="match status" value="1"/>
</dbReference>
<evidence type="ECO:0000259" key="2">
    <source>
        <dbReference type="Pfam" id="PF07596"/>
    </source>
</evidence>
<dbReference type="Proteomes" id="UP001155241">
    <property type="component" value="Unassembled WGS sequence"/>
</dbReference>